<comment type="caution">
    <text evidence="1">The sequence shown here is derived from an EMBL/GenBank/DDBJ whole genome shotgun (WGS) entry which is preliminary data.</text>
</comment>
<proteinExistence type="predicted"/>
<organism evidence="1 2">
    <name type="scientific">Adineta steineri</name>
    <dbReference type="NCBI Taxonomy" id="433720"/>
    <lineage>
        <taxon>Eukaryota</taxon>
        <taxon>Metazoa</taxon>
        <taxon>Spiralia</taxon>
        <taxon>Gnathifera</taxon>
        <taxon>Rotifera</taxon>
        <taxon>Eurotatoria</taxon>
        <taxon>Bdelloidea</taxon>
        <taxon>Adinetida</taxon>
        <taxon>Adinetidae</taxon>
        <taxon>Adineta</taxon>
    </lineage>
</organism>
<reference evidence="1" key="1">
    <citation type="submission" date="2021-02" db="EMBL/GenBank/DDBJ databases">
        <authorList>
            <person name="Nowell W R."/>
        </authorList>
    </citation>
    <scope>NUCLEOTIDE SEQUENCE</scope>
</reference>
<gene>
    <name evidence="1" type="ORF">JYZ213_LOCUS28478</name>
</gene>
<dbReference type="Gene3D" id="2.60.120.620">
    <property type="entry name" value="q2cbj1_9rhob like domain"/>
    <property type="match status" value="1"/>
</dbReference>
<accession>A0A814YJ03</accession>
<dbReference type="AlphaFoldDB" id="A0A814YJ03"/>
<sequence>MATWLIYLSNVEQSDATVFPVVDDHLKPKRRSAAFQWNYSPTYVSISSNSIPQLCRVTFTNAKSFRWVLTLFADVYQHGQLRSIVLHDLEDTFHHEQLVTANELHRWLLKSIKCISFQFHLRQFIYDGQPDIIKRFLMECQSLLDETTSVRIRKLYINMNIPTWLSSLYIAAHGNSTKILDDTGLETVDLSGINTCLIKIAEQIVSVFSGVKNLLLFIDDTLDLTLDDLQLALKRFVESLPTLIYFSCAVHAQSTRAVDMSEISPWILSGGLNRPVSFRCKRYQLDLWL</sequence>
<evidence type="ECO:0000313" key="2">
    <source>
        <dbReference type="Proteomes" id="UP000663845"/>
    </source>
</evidence>
<name>A0A814YJ03_9BILA</name>
<dbReference type="Proteomes" id="UP000663845">
    <property type="component" value="Unassembled WGS sequence"/>
</dbReference>
<evidence type="ECO:0000313" key="1">
    <source>
        <dbReference type="EMBL" id="CAF1229827.1"/>
    </source>
</evidence>
<dbReference type="EMBL" id="CAJNOG010000415">
    <property type="protein sequence ID" value="CAF1229827.1"/>
    <property type="molecule type" value="Genomic_DNA"/>
</dbReference>
<protein>
    <submittedName>
        <fullName evidence="1">Uncharacterized protein</fullName>
    </submittedName>
</protein>